<dbReference type="GO" id="GO:0016788">
    <property type="term" value="F:hydrolase activity, acting on ester bonds"/>
    <property type="evidence" value="ECO:0007669"/>
    <property type="project" value="UniProtKB-ARBA"/>
</dbReference>
<dbReference type="SUPFAM" id="SSF52266">
    <property type="entry name" value="SGNH hydrolase"/>
    <property type="match status" value="1"/>
</dbReference>
<dbReference type="InterPro" id="IPR036514">
    <property type="entry name" value="SGNH_hydro_sf"/>
</dbReference>
<dbReference type="RefSeq" id="WP_104678511.1">
    <property type="nucleotide sequence ID" value="NZ_JAVSDN010000003.1"/>
</dbReference>
<gene>
    <name evidence="2" type="ORF">FZI38_16060</name>
</gene>
<dbReference type="InterPro" id="IPR007407">
    <property type="entry name" value="DUF459"/>
</dbReference>
<reference evidence="2 3" key="1">
    <citation type="submission" date="2019-09" db="EMBL/GenBank/DDBJ databases">
        <title>Prevalence, distribution, and phylogeny of type two toxin-antitoxin genes possessed by Cronobacter species where C. sakazakii homologs follow sequence type lineages.</title>
        <authorList>
            <person name="Finkelstein S."/>
            <person name="Negrete F."/>
            <person name="Jang H."/>
            <person name="Gopinath G.R."/>
            <person name="Tall B.D."/>
        </authorList>
    </citation>
    <scope>NUCLEOTIDE SEQUENCE [LARGE SCALE GENOMIC DNA]</scope>
    <source>
        <strain evidence="2 3">MOD1_Comp4</strain>
    </source>
</reference>
<dbReference type="EMBL" id="WAGF01000016">
    <property type="protein sequence ID" value="KAB0876575.1"/>
    <property type="molecule type" value="Genomic_DNA"/>
</dbReference>
<feature type="region of interest" description="Disordered" evidence="1">
    <location>
        <begin position="105"/>
        <end position="134"/>
    </location>
</feature>
<feature type="compositionally biased region" description="Polar residues" evidence="1">
    <location>
        <begin position="105"/>
        <end position="118"/>
    </location>
</feature>
<protein>
    <submittedName>
        <fullName evidence="2">DUF459 domain-containing protein</fullName>
    </submittedName>
</protein>
<sequence>MQVSDYTNIIYQTIKVSIAILVSALGVVWINQQAFNQYWLLHFHRETPWESTNAYWWSYGAKVGDALNSSEENFLRVLSGEMDEPAPAVISGMIKSVDCTAISSPGRSQEITANNESSPYIPPSGAQSQLPAAVSSPELISEPAPIKISPEKVLLPARKKVLMIGDSMMEGVAPQIILLLKKEHQIESVNLSKRSTGLAYPSFFNWPKTTEHTLIREPDIGLLIVFLGPNDPWDMPSEQNRHFLKFKSAEWENEYRQRIERILTSAQQRNIPVIWALLPVMRKSKLNAGVSYLNTLYAEEVSKAGGVTVDVNNIFGYKDNHYSPNTVVDGKRMRVRADDGIHYSPEGQRLIARAILNKIQFSEINHG</sequence>
<dbReference type="Gene3D" id="3.40.50.1110">
    <property type="entry name" value="SGNH hydrolase"/>
    <property type="match status" value="1"/>
</dbReference>
<dbReference type="CDD" id="cd01829">
    <property type="entry name" value="SGNH_hydrolase_peri2"/>
    <property type="match status" value="1"/>
</dbReference>
<comment type="caution">
    <text evidence="2">The sequence shown here is derived from an EMBL/GenBank/DDBJ whole genome shotgun (WGS) entry which is preliminary data.</text>
</comment>
<organism evidence="2 3">
    <name type="scientific">Cronobacter sakazakii</name>
    <name type="common">Enterobacter sakazakii</name>
    <dbReference type="NCBI Taxonomy" id="28141"/>
    <lineage>
        <taxon>Bacteria</taxon>
        <taxon>Pseudomonadati</taxon>
        <taxon>Pseudomonadota</taxon>
        <taxon>Gammaproteobacteria</taxon>
        <taxon>Enterobacterales</taxon>
        <taxon>Enterobacteriaceae</taxon>
        <taxon>Cronobacter</taxon>
    </lineage>
</organism>
<dbReference type="Pfam" id="PF04311">
    <property type="entry name" value="DUF459"/>
    <property type="match status" value="1"/>
</dbReference>
<evidence type="ECO:0000256" key="1">
    <source>
        <dbReference type="SAM" id="MobiDB-lite"/>
    </source>
</evidence>
<proteinExistence type="predicted"/>
<accession>A0AAN5X0Q3</accession>
<dbReference type="Proteomes" id="UP000439917">
    <property type="component" value="Unassembled WGS sequence"/>
</dbReference>
<evidence type="ECO:0000313" key="2">
    <source>
        <dbReference type="EMBL" id="KAB0876575.1"/>
    </source>
</evidence>
<dbReference type="AlphaFoldDB" id="A0AAN5X0Q3"/>
<name>A0AAN5X0Q3_CROSK</name>
<evidence type="ECO:0000313" key="3">
    <source>
        <dbReference type="Proteomes" id="UP000439917"/>
    </source>
</evidence>